<reference evidence="12 14" key="3">
    <citation type="submission" date="2019-07" db="EMBL/GenBank/DDBJ databases">
        <authorList>
            <person name="Jastrzebski P J."/>
            <person name="Paukszto L."/>
            <person name="Jastrzebski P J."/>
        </authorList>
    </citation>
    <scope>NUCLEOTIDE SEQUENCE [LARGE SCALE GENOMIC DNA]</scope>
    <source>
        <strain evidence="12 14">WMS-il1</strain>
    </source>
</reference>
<proteinExistence type="inferred from homology"/>
<dbReference type="InterPro" id="IPR027417">
    <property type="entry name" value="P-loop_NTPase"/>
</dbReference>
<evidence type="ECO:0000313" key="12">
    <source>
        <dbReference type="EMBL" id="VUZ53706.1"/>
    </source>
</evidence>
<dbReference type="InterPro" id="IPR006083">
    <property type="entry name" value="PRK/URK"/>
</dbReference>
<evidence type="ECO:0000256" key="1">
    <source>
        <dbReference type="ARBA" id="ARBA00004690"/>
    </source>
</evidence>
<keyword evidence="6 9" id="KW-0418">Kinase</keyword>
<dbReference type="EMBL" id="CABIJS010000566">
    <property type="protein sequence ID" value="VUZ53706.1"/>
    <property type="molecule type" value="Genomic_DNA"/>
</dbReference>
<dbReference type="InterPro" id="IPR000764">
    <property type="entry name" value="Uridine_kinase-like"/>
</dbReference>
<name>A0A0R3SDH7_HYMDI</name>
<dbReference type="GO" id="GO:0005524">
    <property type="term" value="F:ATP binding"/>
    <property type="evidence" value="ECO:0007669"/>
    <property type="project" value="UniProtKB-KW"/>
</dbReference>
<evidence type="ECO:0000256" key="6">
    <source>
        <dbReference type="ARBA" id="ARBA00022777"/>
    </source>
</evidence>
<evidence type="ECO:0000256" key="5">
    <source>
        <dbReference type="ARBA" id="ARBA00022741"/>
    </source>
</evidence>
<comment type="catalytic activity">
    <reaction evidence="7 9">
        <text>cytidine + ATP = CMP + ADP + H(+)</text>
        <dbReference type="Rhea" id="RHEA:24674"/>
        <dbReference type="ChEBI" id="CHEBI:15378"/>
        <dbReference type="ChEBI" id="CHEBI:17562"/>
        <dbReference type="ChEBI" id="CHEBI:30616"/>
        <dbReference type="ChEBI" id="CHEBI:60377"/>
        <dbReference type="ChEBI" id="CHEBI:456216"/>
        <dbReference type="EC" id="2.7.1.48"/>
    </reaction>
</comment>
<evidence type="ECO:0000256" key="3">
    <source>
        <dbReference type="ARBA" id="ARBA00005408"/>
    </source>
</evidence>
<keyword evidence="9" id="KW-0067">ATP-binding</keyword>
<dbReference type="STRING" id="6216.A0A0R3SDH7"/>
<dbReference type="UniPathway" id="UPA00579">
    <property type="reaction ID" value="UER00640"/>
</dbReference>
<evidence type="ECO:0000259" key="10">
    <source>
        <dbReference type="Pfam" id="PF00485"/>
    </source>
</evidence>
<protein>
    <recommendedName>
        <fullName evidence="9">Uridine kinase</fullName>
        <ecNumber evidence="9">2.7.1.48</ecNumber>
    </recommendedName>
</protein>
<dbReference type="GO" id="GO:0044206">
    <property type="term" value="P:UMP salvage"/>
    <property type="evidence" value="ECO:0007669"/>
    <property type="project" value="UniProtKB-UniPathway"/>
</dbReference>
<evidence type="ECO:0000313" key="13">
    <source>
        <dbReference type="Proteomes" id="UP000274504"/>
    </source>
</evidence>
<dbReference type="EMBL" id="UYSG01000716">
    <property type="protein sequence ID" value="VDL21627.1"/>
    <property type="molecule type" value="Genomic_DNA"/>
</dbReference>
<sequence length="255" mass="28775">MAKYEKLTNTLQKLSENLCDSNKECFIIGISGGSGSGKTTLAENIVKKLSQKSVTILSMDSYYKELSDEDEALAHEGRFDFDHPSAIDSDLLFKHFTMLKEGKTIDVPIYDFVTHSRTGNTIKVGGVGVIIFEGIMTFCYRELLKLMDLKIFIDTDAELRLSRRILRDICERGRQVQDIVRQYFSFVKPAYDSFIAPTKLHADIIVPCEGANSVAIDLLVCSIEKRLIEHMSQRRSNPRSPSMTLFEEETVLATA</sequence>
<organism evidence="15">
    <name type="scientific">Hymenolepis diminuta</name>
    <name type="common">Rat tapeworm</name>
    <dbReference type="NCBI Taxonomy" id="6216"/>
    <lineage>
        <taxon>Eukaryota</taxon>
        <taxon>Metazoa</taxon>
        <taxon>Spiralia</taxon>
        <taxon>Lophotrochozoa</taxon>
        <taxon>Platyhelminthes</taxon>
        <taxon>Cestoda</taxon>
        <taxon>Eucestoda</taxon>
        <taxon>Cyclophyllidea</taxon>
        <taxon>Hymenolepididae</taxon>
        <taxon>Hymenolepis</taxon>
    </lineage>
</organism>
<dbReference type="AlphaFoldDB" id="A0A0R3SDH7"/>
<reference evidence="11 13" key="2">
    <citation type="submission" date="2018-11" db="EMBL/GenBank/DDBJ databases">
        <authorList>
            <consortium name="Pathogen Informatics"/>
        </authorList>
    </citation>
    <scope>NUCLEOTIDE SEQUENCE [LARGE SCALE GENOMIC DNA]</scope>
</reference>
<comment type="pathway">
    <text evidence="2 9">Pyrimidine metabolism; CTP biosynthesis via salvage pathway; CTP from cytidine: step 1/3.</text>
</comment>
<dbReference type="Gene3D" id="3.40.50.300">
    <property type="entry name" value="P-loop containing nucleotide triphosphate hydrolases"/>
    <property type="match status" value="1"/>
</dbReference>
<evidence type="ECO:0000256" key="4">
    <source>
        <dbReference type="ARBA" id="ARBA00022679"/>
    </source>
</evidence>
<dbReference type="GO" id="GO:0004849">
    <property type="term" value="F:uridine kinase activity"/>
    <property type="evidence" value="ECO:0007669"/>
    <property type="project" value="UniProtKB-EC"/>
</dbReference>
<dbReference type="NCBIfam" id="NF004018">
    <property type="entry name" value="PRK05480.1"/>
    <property type="match status" value="1"/>
</dbReference>
<dbReference type="NCBIfam" id="TIGR00235">
    <property type="entry name" value="udk"/>
    <property type="match status" value="1"/>
</dbReference>
<keyword evidence="4 9" id="KW-0808">Transferase</keyword>
<dbReference type="GO" id="GO:0044211">
    <property type="term" value="P:CTP salvage"/>
    <property type="evidence" value="ECO:0007669"/>
    <property type="project" value="UniProtKB-UniPathway"/>
</dbReference>
<dbReference type="Proteomes" id="UP000274504">
    <property type="component" value="Unassembled WGS sequence"/>
</dbReference>
<dbReference type="FunFam" id="3.40.50.300:FF:000339">
    <property type="entry name" value="Uridine kinase"/>
    <property type="match status" value="1"/>
</dbReference>
<keyword evidence="14" id="KW-1185">Reference proteome</keyword>
<dbReference type="Proteomes" id="UP000321570">
    <property type="component" value="Unassembled WGS sequence"/>
</dbReference>
<dbReference type="CDD" id="cd02023">
    <property type="entry name" value="UMPK"/>
    <property type="match status" value="1"/>
</dbReference>
<evidence type="ECO:0000313" key="14">
    <source>
        <dbReference type="Proteomes" id="UP000321570"/>
    </source>
</evidence>
<dbReference type="PANTHER" id="PTHR10285">
    <property type="entry name" value="URIDINE KINASE"/>
    <property type="match status" value="1"/>
</dbReference>
<evidence type="ECO:0000313" key="15">
    <source>
        <dbReference type="WBParaSite" id="HDID_0000274201-mRNA-1"/>
    </source>
</evidence>
<dbReference type="EC" id="2.7.1.48" evidence="9"/>
<evidence type="ECO:0000313" key="11">
    <source>
        <dbReference type="EMBL" id="VDL21627.1"/>
    </source>
</evidence>
<comment type="catalytic activity">
    <reaction evidence="8 9">
        <text>uridine + ATP = UMP + ADP + H(+)</text>
        <dbReference type="Rhea" id="RHEA:16825"/>
        <dbReference type="ChEBI" id="CHEBI:15378"/>
        <dbReference type="ChEBI" id="CHEBI:16704"/>
        <dbReference type="ChEBI" id="CHEBI:30616"/>
        <dbReference type="ChEBI" id="CHEBI:57865"/>
        <dbReference type="ChEBI" id="CHEBI:456216"/>
        <dbReference type="EC" id="2.7.1.48"/>
    </reaction>
</comment>
<evidence type="ECO:0000256" key="2">
    <source>
        <dbReference type="ARBA" id="ARBA00004784"/>
    </source>
</evidence>
<evidence type="ECO:0000256" key="8">
    <source>
        <dbReference type="ARBA" id="ARBA00048909"/>
    </source>
</evidence>
<dbReference type="SUPFAM" id="SSF52540">
    <property type="entry name" value="P-loop containing nucleoside triphosphate hydrolases"/>
    <property type="match status" value="1"/>
</dbReference>
<dbReference type="PRINTS" id="PR00988">
    <property type="entry name" value="URIDINKINASE"/>
</dbReference>
<dbReference type="WBParaSite" id="HDID_0000274201-mRNA-1">
    <property type="protein sequence ID" value="HDID_0000274201-mRNA-1"/>
    <property type="gene ID" value="HDID_0000274201"/>
</dbReference>
<accession>A0A0R3SDH7</accession>
<gene>
    <name evidence="11" type="ORF">HDID_LOCUS2740</name>
    <name evidence="12" type="ORF">WMSIL1_LOCUS11968</name>
</gene>
<evidence type="ECO:0000256" key="7">
    <source>
        <dbReference type="ARBA" id="ARBA00047436"/>
    </source>
</evidence>
<dbReference type="UniPathway" id="UPA00574">
    <property type="reaction ID" value="UER00637"/>
</dbReference>
<reference evidence="15" key="1">
    <citation type="submission" date="2017-02" db="UniProtKB">
        <authorList>
            <consortium name="WormBaseParasite"/>
        </authorList>
    </citation>
    <scope>IDENTIFICATION</scope>
</reference>
<keyword evidence="5 9" id="KW-0547">Nucleotide-binding</keyword>
<comment type="similarity">
    <text evidence="3 9">Belongs to the uridine kinase family.</text>
</comment>
<dbReference type="Pfam" id="PF00485">
    <property type="entry name" value="PRK"/>
    <property type="match status" value="1"/>
</dbReference>
<dbReference type="OrthoDB" id="10257085at2759"/>
<comment type="pathway">
    <text evidence="1 9">Pyrimidine metabolism; UMP biosynthesis via salvage pathway; UMP from uridine: step 1/1.</text>
</comment>
<feature type="domain" description="Phosphoribulokinase/uridine kinase" evidence="10">
    <location>
        <begin position="27"/>
        <end position="214"/>
    </location>
</feature>
<evidence type="ECO:0000256" key="9">
    <source>
        <dbReference type="RuleBase" id="RU003825"/>
    </source>
</evidence>